<sequence length="457" mass="53078">MEARYLIPLLILVQLCYQVEAWQCSNCEVPYKARGCYKDSPARVFKEQVLNERDPKSKVYGGRRIDWTDWNNYMQGFACRCAKIVKDKGWKVFGLQFYGECWSGAPGTYDLDSMAPTPAESCVADNYKKCGKFDRNCIGKQWKNFVYELETDCALGFEWIGCFKDDKKDPRPLPDYIMTDRERRLKIYSGQSIDWRNWDVYLPQFVCRCATLAKEKGHDTFSVQYYGECWSGSHSELTYAKIGLSENCQDRCFEKCKPFERFCAGKNYANAVYRLSDAKCEISYEVVGCHGENSADRALTEELLDEVKPYSHTFNGVMMEFEKNWEQGFTKFLCRCARTAHFKGYTMFGVYNNGECWSDSKAEQNYNKHGPSDKCFQNYNQTCPQDSTTCAGGAEANYVYRIVMNTRRSLFEDDKVPDVTSTLAQLWDLRDTIAGAKALRRRKREHKADKRFPFDRM</sequence>
<comment type="subcellular location">
    <subcellularLocation>
        <location evidence="1">Membrane</location>
        <topology evidence="1">Single-pass membrane protein</topology>
    </subcellularLocation>
</comment>
<evidence type="ECO:0000313" key="7">
    <source>
        <dbReference type="EMBL" id="KAJ7340116.1"/>
    </source>
</evidence>
<dbReference type="OrthoDB" id="5985073at2759"/>
<dbReference type="GO" id="GO:0016020">
    <property type="term" value="C:membrane"/>
    <property type="evidence" value="ECO:0007669"/>
    <property type="project" value="UniProtKB-SubCell"/>
</dbReference>
<reference evidence="7" key="1">
    <citation type="submission" date="2023-01" db="EMBL/GenBank/DDBJ databases">
        <title>Genome assembly of the deep-sea coral Lophelia pertusa.</title>
        <authorList>
            <person name="Herrera S."/>
            <person name="Cordes E."/>
        </authorList>
    </citation>
    <scope>NUCLEOTIDE SEQUENCE</scope>
    <source>
        <strain evidence="7">USNM1676648</strain>
        <tissue evidence="7">Polyp</tissue>
    </source>
</reference>
<keyword evidence="2" id="KW-0812">Transmembrane</keyword>
<comment type="caution">
    <text evidence="7">The sequence shown here is derived from an EMBL/GenBank/DDBJ whole genome shotgun (WGS) entry which is preliminary data.</text>
</comment>
<dbReference type="PANTHER" id="PTHR16059">
    <property type="entry name" value="ANTHRAX TOXIN RECEPTOR"/>
    <property type="match status" value="1"/>
</dbReference>
<accession>A0A9X0CG73</accession>
<dbReference type="AlphaFoldDB" id="A0A9X0CG73"/>
<feature type="signal peptide" evidence="6">
    <location>
        <begin position="1"/>
        <end position="21"/>
    </location>
</feature>
<proteinExistence type="predicted"/>
<evidence type="ECO:0000256" key="1">
    <source>
        <dbReference type="ARBA" id="ARBA00004167"/>
    </source>
</evidence>
<organism evidence="7 8">
    <name type="scientific">Desmophyllum pertusum</name>
    <dbReference type="NCBI Taxonomy" id="174260"/>
    <lineage>
        <taxon>Eukaryota</taxon>
        <taxon>Metazoa</taxon>
        <taxon>Cnidaria</taxon>
        <taxon>Anthozoa</taxon>
        <taxon>Hexacorallia</taxon>
        <taxon>Scleractinia</taxon>
        <taxon>Caryophylliina</taxon>
        <taxon>Caryophylliidae</taxon>
        <taxon>Desmophyllum</taxon>
    </lineage>
</organism>
<dbReference type="PANTHER" id="PTHR16059:SF25">
    <property type="entry name" value="LYSOZYME"/>
    <property type="match status" value="1"/>
</dbReference>
<name>A0A9X0CG73_9CNID</name>
<keyword evidence="8" id="KW-1185">Reference proteome</keyword>
<evidence type="ECO:0000256" key="2">
    <source>
        <dbReference type="ARBA" id="ARBA00022692"/>
    </source>
</evidence>
<dbReference type="EMBL" id="MU827778">
    <property type="protein sequence ID" value="KAJ7340116.1"/>
    <property type="molecule type" value="Genomic_DNA"/>
</dbReference>
<evidence type="ECO:0000313" key="8">
    <source>
        <dbReference type="Proteomes" id="UP001163046"/>
    </source>
</evidence>
<keyword evidence="3 6" id="KW-0732">Signal</keyword>
<keyword evidence="4" id="KW-1133">Transmembrane helix</keyword>
<feature type="chain" id="PRO_5040892941" evidence="6">
    <location>
        <begin position="22"/>
        <end position="457"/>
    </location>
</feature>
<evidence type="ECO:0000256" key="6">
    <source>
        <dbReference type="SAM" id="SignalP"/>
    </source>
</evidence>
<evidence type="ECO:0000256" key="4">
    <source>
        <dbReference type="ARBA" id="ARBA00022989"/>
    </source>
</evidence>
<gene>
    <name evidence="7" type="ORF">OS493_002842</name>
</gene>
<evidence type="ECO:0000256" key="3">
    <source>
        <dbReference type="ARBA" id="ARBA00022729"/>
    </source>
</evidence>
<keyword evidence="5" id="KW-0472">Membrane</keyword>
<evidence type="ECO:0000256" key="5">
    <source>
        <dbReference type="ARBA" id="ARBA00023136"/>
    </source>
</evidence>
<dbReference type="Proteomes" id="UP001163046">
    <property type="component" value="Unassembled WGS sequence"/>
</dbReference>
<protein>
    <submittedName>
        <fullName evidence="7">Uncharacterized protein</fullName>
    </submittedName>
</protein>